<name>A0A942I7H1_9HYPH</name>
<keyword evidence="3" id="KW-0472">Membrane</keyword>
<dbReference type="PANTHER" id="PTHR32089">
    <property type="entry name" value="METHYL-ACCEPTING CHEMOTAXIS PROTEIN MCPB"/>
    <property type="match status" value="1"/>
</dbReference>
<feature type="domain" description="Methyl-accepting transducer" evidence="4">
    <location>
        <begin position="297"/>
        <end position="505"/>
    </location>
</feature>
<evidence type="ECO:0000256" key="3">
    <source>
        <dbReference type="SAM" id="Phobius"/>
    </source>
</evidence>
<protein>
    <recommendedName>
        <fullName evidence="4">Methyl-accepting transducer domain-containing protein</fullName>
    </recommendedName>
</protein>
<accession>A0A942I7H1</accession>
<comment type="caution">
    <text evidence="5">The sequence shown here is derived from an EMBL/GenBank/DDBJ whole genome shotgun (WGS) entry which is preliminary data.</text>
</comment>
<keyword evidence="1 2" id="KW-0807">Transducer</keyword>
<dbReference type="GO" id="GO:0007165">
    <property type="term" value="P:signal transduction"/>
    <property type="evidence" value="ECO:0007669"/>
    <property type="project" value="UniProtKB-KW"/>
</dbReference>
<keyword evidence="3" id="KW-1133">Transmembrane helix</keyword>
<evidence type="ECO:0000313" key="5">
    <source>
        <dbReference type="EMBL" id="MBS3850148.1"/>
    </source>
</evidence>
<dbReference type="SUPFAM" id="SSF58104">
    <property type="entry name" value="Methyl-accepting chemotaxis protein (MCP) signaling domain"/>
    <property type="match status" value="1"/>
</dbReference>
<gene>
    <name evidence="5" type="ORF">KD146_15715</name>
</gene>
<dbReference type="RefSeq" id="WP_212659785.1">
    <property type="nucleotide sequence ID" value="NZ_JAGXTP010000003.1"/>
</dbReference>
<reference evidence="5" key="1">
    <citation type="submission" date="2021-04" db="EMBL/GenBank/DDBJ databases">
        <title>Devosia litorisediminis sp. nov., isolated from a sand dune.</title>
        <authorList>
            <person name="Park S."/>
            <person name="Yoon J.-H."/>
        </authorList>
    </citation>
    <scope>NUCLEOTIDE SEQUENCE</scope>
    <source>
        <strain evidence="5">BSSL-BM10</strain>
    </source>
</reference>
<keyword evidence="3" id="KW-0812">Transmembrane</keyword>
<evidence type="ECO:0000256" key="1">
    <source>
        <dbReference type="ARBA" id="ARBA00023224"/>
    </source>
</evidence>
<dbReference type="PROSITE" id="PS50111">
    <property type="entry name" value="CHEMOTAXIS_TRANSDUC_2"/>
    <property type="match status" value="1"/>
</dbReference>
<dbReference type="InterPro" id="IPR004089">
    <property type="entry name" value="MCPsignal_dom"/>
</dbReference>
<dbReference type="Proteomes" id="UP000678281">
    <property type="component" value="Unassembled WGS sequence"/>
</dbReference>
<dbReference type="AlphaFoldDB" id="A0A942I7H1"/>
<organism evidence="5 6">
    <name type="scientific">Devosia litorisediminis</name>
    <dbReference type="NCBI Taxonomy" id="2829817"/>
    <lineage>
        <taxon>Bacteria</taxon>
        <taxon>Pseudomonadati</taxon>
        <taxon>Pseudomonadota</taxon>
        <taxon>Alphaproteobacteria</taxon>
        <taxon>Hyphomicrobiales</taxon>
        <taxon>Devosiaceae</taxon>
        <taxon>Devosia</taxon>
    </lineage>
</organism>
<dbReference type="EMBL" id="JAGXTP010000003">
    <property type="protein sequence ID" value="MBS3850148.1"/>
    <property type="molecule type" value="Genomic_DNA"/>
</dbReference>
<dbReference type="Pfam" id="PF00015">
    <property type="entry name" value="MCPsignal"/>
    <property type="match status" value="1"/>
</dbReference>
<feature type="transmembrane region" description="Helical" evidence="3">
    <location>
        <begin position="35"/>
        <end position="54"/>
    </location>
</feature>
<dbReference type="GO" id="GO:0016020">
    <property type="term" value="C:membrane"/>
    <property type="evidence" value="ECO:0007669"/>
    <property type="project" value="InterPro"/>
</dbReference>
<keyword evidence="6" id="KW-1185">Reference proteome</keyword>
<dbReference type="PANTHER" id="PTHR32089:SF112">
    <property type="entry name" value="LYSOZYME-LIKE PROTEIN-RELATED"/>
    <property type="match status" value="1"/>
</dbReference>
<evidence type="ECO:0000313" key="6">
    <source>
        <dbReference type="Proteomes" id="UP000678281"/>
    </source>
</evidence>
<dbReference type="SMART" id="SM00283">
    <property type="entry name" value="MA"/>
    <property type="match status" value="1"/>
</dbReference>
<proteinExistence type="predicted"/>
<sequence>MPSLRLVLISAAIWLGAGALGLGFAGAFEPGWQQISFVAVLVLIAVVASLAVAIRADMAAANALAAITRAAGLAERAGEVLSMGEIVTRLGTRLERAHQFKLAVSAIHQPLVVVDEGGQIVVASLGITRLVREAVEGASLDALFGEGYLSAGGGAPEQSLVLLADQRFEVRRHPYAAKRFLLEFIPAGTFVQDDDLDAFVGALGSGQTGFRFEAKAVAANPALAALNGGLAELDGGLHQLESLIRAGGELPDALDGPLGALAQQIDDFARSMDDQLEQERQTRVRLEARLVQIGQLVERFETRMAAINGAAADNLSDAQEANAALKSGGAQLQRARTIGHNAHNLVGAADQSAQQTHLVVSEVDRMTSEIDKMVQAIEDVSFRTNLLALNAAVEAARAGEKGAGFAVVADEVRQLAQLINRSAKDIRAVVSRGRVQAENGVNESKTLQKMIADLEVHLRNLSNETDTITTTLSLGETAMSRLSGRMGSFGDVATVETRPQRRASA</sequence>
<evidence type="ECO:0000256" key="2">
    <source>
        <dbReference type="PROSITE-ProRule" id="PRU00284"/>
    </source>
</evidence>
<dbReference type="Gene3D" id="1.10.287.950">
    <property type="entry name" value="Methyl-accepting chemotaxis protein"/>
    <property type="match status" value="1"/>
</dbReference>
<evidence type="ECO:0000259" key="4">
    <source>
        <dbReference type="PROSITE" id="PS50111"/>
    </source>
</evidence>